<protein>
    <submittedName>
        <fullName evidence="3">DUF3825 domain-containing protein</fullName>
    </submittedName>
</protein>
<feature type="domain" description="HTH OST-type" evidence="1">
    <location>
        <begin position="6"/>
        <end position="57"/>
    </location>
</feature>
<dbReference type="Proteomes" id="UP000593591">
    <property type="component" value="Chromosome"/>
</dbReference>
<reference evidence="3 4" key="1">
    <citation type="submission" date="2018-08" db="EMBL/GenBank/DDBJ databases">
        <title>The first complete genome of Treponema rectale (CHPAT), a commensal spirochete of the bovine rectum.</title>
        <authorList>
            <person name="Staton G.J."/>
            <person name="Clegg S.R."/>
            <person name="Carter S.D."/>
            <person name="Radford A.D."/>
            <person name="Darby A."/>
            <person name="Hall N."/>
            <person name="Birtles R.J."/>
            <person name="Evans N.J."/>
        </authorList>
    </citation>
    <scope>NUCLEOTIDE SEQUENCE [LARGE SCALE GENOMIC DNA]</scope>
    <source>
        <strain evidence="3 4">CHPA</strain>
    </source>
</reference>
<dbReference type="AlphaFoldDB" id="A0A7M1XJ09"/>
<dbReference type="Pfam" id="PF12873">
    <property type="entry name" value="DUF3825"/>
    <property type="match status" value="1"/>
</dbReference>
<evidence type="ECO:0000259" key="2">
    <source>
        <dbReference type="Pfam" id="PF12873"/>
    </source>
</evidence>
<dbReference type="Pfam" id="PF12872">
    <property type="entry name" value="OST-HTH"/>
    <property type="match status" value="2"/>
</dbReference>
<name>A0A7M1XJ09_9SPIR</name>
<dbReference type="KEGG" id="trc:DYE49_02975"/>
<evidence type="ECO:0000313" key="3">
    <source>
        <dbReference type="EMBL" id="QOS39473.1"/>
    </source>
</evidence>
<evidence type="ECO:0000259" key="1">
    <source>
        <dbReference type="Pfam" id="PF12872"/>
    </source>
</evidence>
<accession>A0A7M1XJ09</accession>
<sequence>MLSLQNKADIYDLLKQGFQEEKKIPLATVAMYLNSKKFSYQEYGYKKLISLLSDCSFLTCQPDVKNHSIVYVTLHPFKDEKETTPNKAKSSKPKLDEKNKKKISQLLLSQYLPGETYPLSGVSKYLVDNKIDYKALGFSKLRKLLETLTDILYLEEDENDSSILNVTFLKLKKKTPNAEKKKEEKAKAATSHLPEPKKGCFFVPNNLILSIKEFTSLGLDNDSIISLLLKDYTTAYKEKSFKPKDDAFIFPLSFQSKENEALIASIKKAGKGATYAYYLNFVGSDKEKAKDCLDDHIRFNDYEVAMAELAKLARKEKWCYHNSKDKYIILKIYLQYTFYQVFSQNKLMEDKASSFACFNTGLKTESYEDIYAILQKSSDKSIPQPYIFQGFSTAGSQGLGKIVVEHFNPLPLKASYLTSNDDLIFNANSDIHTDYHHIILDNLDRFPIDFLKTLVRPFKEENRILEQIEKEKSAFTKDKLFSKLEKLVEKNDNLFTYLRISLEASISKAIRMVNYDYRNALPSFFPTRNVMSLMLPLEFSNNDEVQAVLLIERTPSGNYQGQTILTLKQCYVNARLISPLENSFLNPSKIED</sequence>
<feature type="domain" description="DUF3825" evidence="2">
    <location>
        <begin position="309"/>
        <end position="582"/>
    </location>
</feature>
<dbReference type="InterPro" id="IPR024437">
    <property type="entry name" value="DUF3825"/>
</dbReference>
<feature type="domain" description="HTH OST-type" evidence="1">
    <location>
        <begin position="97"/>
        <end position="160"/>
    </location>
</feature>
<gene>
    <name evidence="3" type="ORF">DYE49_02975</name>
</gene>
<dbReference type="EMBL" id="CP031517">
    <property type="protein sequence ID" value="QOS39473.1"/>
    <property type="molecule type" value="Genomic_DNA"/>
</dbReference>
<dbReference type="InterPro" id="IPR025605">
    <property type="entry name" value="OST-HTH/LOTUS_dom"/>
</dbReference>
<evidence type="ECO:0000313" key="4">
    <source>
        <dbReference type="Proteomes" id="UP000593591"/>
    </source>
</evidence>
<organism evidence="3 4">
    <name type="scientific">Treponema rectale</name>
    <dbReference type="NCBI Taxonomy" id="744512"/>
    <lineage>
        <taxon>Bacteria</taxon>
        <taxon>Pseudomonadati</taxon>
        <taxon>Spirochaetota</taxon>
        <taxon>Spirochaetia</taxon>
        <taxon>Spirochaetales</taxon>
        <taxon>Treponemataceae</taxon>
        <taxon>Treponema</taxon>
    </lineage>
</organism>
<proteinExistence type="predicted"/>
<dbReference type="InterPro" id="IPR041966">
    <property type="entry name" value="LOTUS-like"/>
</dbReference>
<dbReference type="Gene3D" id="3.30.420.610">
    <property type="entry name" value="LOTUS domain-like"/>
    <property type="match status" value="1"/>
</dbReference>